<dbReference type="AlphaFoldDB" id="A0A832G5W1"/>
<evidence type="ECO:0000256" key="3">
    <source>
        <dbReference type="ARBA" id="ARBA00023015"/>
    </source>
</evidence>
<dbReference type="CDD" id="cd00009">
    <property type="entry name" value="AAA"/>
    <property type="match status" value="1"/>
</dbReference>
<evidence type="ECO:0000256" key="4">
    <source>
        <dbReference type="ARBA" id="ARBA00023163"/>
    </source>
</evidence>
<dbReference type="GO" id="GO:0000160">
    <property type="term" value="P:phosphorelay signal transduction system"/>
    <property type="evidence" value="ECO:0007669"/>
    <property type="project" value="InterPro"/>
</dbReference>
<keyword evidence="1" id="KW-0547">Nucleotide-binding</keyword>
<dbReference type="PROSITE" id="PS50045">
    <property type="entry name" value="SIGMA54_INTERACT_4"/>
    <property type="match status" value="1"/>
</dbReference>
<dbReference type="InterPro" id="IPR003593">
    <property type="entry name" value="AAA+_ATPase"/>
</dbReference>
<keyword evidence="2" id="KW-0067">ATP-binding</keyword>
<dbReference type="EMBL" id="DSVI01000001">
    <property type="protein sequence ID" value="HGT46436.1"/>
    <property type="molecule type" value="Genomic_DNA"/>
</dbReference>
<proteinExistence type="predicted"/>
<dbReference type="SUPFAM" id="SSF52172">
    <property type="entry name" value="CheY-like"/>
    <property type="match status" value="1"/>
</dbReference>
<dbReference type="SUPFAM" id="SSF52540">
    <property type="entry name" value="P-loop containing nucleoside triphosphate hydrolases"/>
    <property type="match status" value="1"/>
</dbReference>
<dbReference type="CDD" id="cd00156">
    <property type="entry name" value="REC"/>
    <property type="match status" value="1"/>
</dbReference>
<evidence type="ECO:0000259" key="7">
    <source>
        <dbReference type="PROSITE" id="PS50110"/>
    </source>
</evidence>
<dbReference type="PANTHER" id="PTHR32071:SF57">
    <property type="entry name" value="C4-DICARBOXYLATE TRANSPORT TRANSCRIPTIONAL REGULATORY PROTEIN DCTD"/>
    <property type="match status" value="1"/>
</dbReference>
<keyword evidence="5" id="KW-0597">Phosphoprotein</keyword>
<name>A0A832G5W1_9BACT</name>
<feature type="domain" description="Sigma-54 factor interaction" evidence="6">
    <location>
        <begin position="170"/>
        <end position="399"/>
    </location>
</feature>
<dbReference type="Pfam" id="PF25601">
    <property type="entry name" value="AAA_lid_14"/>
    <property type="match status" value="1"/>
</dbReference>
<dbReference type="Pfam" id="PF00072">
    <property type="entry name" value="Response_reg"/>
    <property type="match status" value="1"/>
</dbReference>
<dbReference type="PROSITE" id="PS00688">
    <property type="entry name" value="SIGMA54_INTERACT_3"/>
    <property type="match status" value="1"/>
</dbReference>
<evidence type="ECO:0000256" key="1">
    <source>
        <dbReference type="ARBA" id="ARBA00022741"/>
    </source>
</evidence>
<evidence type="ECO:0000313" key="8">
    <source>
        <dbReference type="EMBL" id="HGT46436.1"/>
    </source>
</evidence>
<dbReference type="InterPro" id="IPR027417">
    <property type="entry name" value="P-loop_NTPase"/>
</dbReference>
<evidence type="ECO:0000256" key="5">
    <source>
        <dbReference type="PROSITE-ProRule" id="PRU00169"/>
    </source>
</evidence>
<dbReference type="Gene3D" id="3.40.50.300">
    <property type="entry name" value="P-loop containing nucleotide triphosphate hydrolases"/>
    <property type="match status" value="1"/>
</dbReference>
<dbReference type="SMART" id="SM00448">
    <property type="entry name" value="REC"/>
    <property type="match status" value="1"/>
</dbReference>
<keyword evidence="3" id="KW-0805">Transcription regulation</keyword>
<organism evidence="8">
    <name type="scientific">Ignavibacterium album</name>
    <dbReference type="NCBI Taxonomy" id="591197"/>
    <lineage>
        <taxon>Bacteria</taxon>
        <taxon>Pseudomonadati</taxon>
        <taxon>Ignavibacteriota</taxon>
        <taxon>Ignavibacteria</taxon>
        <taxon>Ignavibacteriales</taxon>
        <taxon>Ignavibacteriaceae</taxon>
        <taxon>Ignavibacterium</taxon>
    </lineage>
</organism>
<dbReference type="InterPro" id="IPR025944">
    <property type="entry name" value="Sigma_54_int_dom_CS"/>
</dbReference>
<keyword evidence="4" id="KW-0804">Transcription</keyword>
<evidence type="ECO:0000259" key="6">
    <source>
        <dbReference type="PROSITE" id="PS50045"/>
    </source>
</evidence>
<dbReference type="InterPro" id="IPR001789">
    <property type="entry name" value="Sig_transdc_resp-reg_receiver"/>
</dbReference>
<dbReference type="InterPro" id="IPR002078">
    <property type="entry name" value="Sigma_54_int"/>
</dbReference>
<dbReference type="SMART" id="SM00382">
    <property type="entry name" value="AAA"/>
    <property type="match status" value="1"/>
</dbReference>
<dbReference type="PROSITE" id="PS50110">
    <property type="entry name" value="RESPONSE_REGULATORY"/>
    <property type="match status" value="1"/>
</dbReference>
<dbReference type="Gene3D" id="1.10.8.60">
    <property type="match status" value="1"/>
</dbReference>
<dbReference type="InterPro" id="IPR011006">
    <property type="entry name" value="CheY-like_superfamily"/>
</dbReference>
<feature type="domain" description="Response regulatory" evidence="7">
    <location>
        <begin position="9"/>
        <end position="133"/>
    </location>
</feature>
<dbReference type="GO" id="GO:0005524">
    <property type="term" value="F:ATP binding"/>
    <property type="evidence" value="ECO:0007669"/>
    <property type="project" value="UniProtKB-KW"/>
</dbReference>
<dbReference type="InterPro" id="IPR058031">
    <property type="entry name" value="AAA_lid_NorR"/>
</dbReference>
<sequence>MIFEEKNINILLIEDEEFDVRRVNNTIAPFSNRIKILETVSNGKAAVEYLQSNKGNIDVVVMDYQIAGGLMGEVLIQKIKEIDNTIQIIVITKMTVNISDYNFANKLIKAGAFWYCTKYPGDIEEYIYQPTDFLMSVFNAYEKCLLERERFRSQQKLRRNVEDILLQKQIIGESPIMKELKEEINKFAKSNVNTLIRGASGTGKELVAYNIHYRSDRKYENFVIINCGSLPSQLVESELFGYEKGAFTGADKRKAGLFEIAHHGTIFLDEITELPLSAQVKLLRVIQEGEIEKIGRTEKIKVDVRVIAATNRNIEEEVKEKRFREDLYYRLNVLPIYVPELKKRVSDIPLLIDYFLSNISIDMGKEKPEIPEETMKVFLNYEWPGNVRELKNVIQRILFSSESVITPAQAKRALGVGELSAVQIDSNIADLFNPSNVLPLKDFEKLIREKYFRFVRINSSSDTEAAKKLGIAPPNYHRMAKDLGLKTSD</sequence>
<evidence type="ECO:0000256" key="2">
    <source>
        <dbReference type="ARBA" id="ARBA00022840"/>
    </source>
</evidence>
<protein>
    <submittedName>
        <fullName evidence="8">Sigma-54-dependent Fis family transcriptional regulator</fullName>
    </submittedName>
</protein>
<gene>
    <name evidence="8" type="ORF">ENS56_00160</name>
</gene>
<dbReference type="FunFam" id="3.40.50.300:FF:000006">
    <property type="entry name" value="DNA-binding transcriptional regulator NtrC"/>
    <property type="match status" value="1"/>
</dbReference>
<feature type="modified residue" description="4-aspartylphosphate" evidence="5">
    <location>
        <position position="63"/>
    </location>
</feature>
<dbReference type="Pfam" id="PF00158">
    <property type="entry name" value="Sigma54_activat"/>
    <property type="match status" value="1"/>
</dbReference>
<accession>A0A832G5W1</accession>
<dbReference type="GO" id="GO:0006355">
    <property type="term" value="P:regulation of DNA-templated transcription"/>
    <property type="evidence" value="ECO:0007669"/>
    <property type="project" value="InterPro"/>
</dbReference>
<comment type="caution">
    <text evidence="8">The sequence shown here is derived from an EMBL/GenBank/DDBJ whole genome shotgun (WGS) entry which is preliminary data.</text>
</comment>
<reference evidence="8" key="1">
    <citation type="journal article" date="2020" name="mSystems">
        <title>Genome- and Community-Level Interaction Insights into Carbon Utilization and Element Cycling Functions of Hydrothermarchaeota in Hydrothermal Sediment.</title>
        <authorList>
            <person name="Zhou Z."/>
            <person name="Liu Y."/>
            <person name="Xu W."/>
            <person name="Pan J."/>
            <person name="Luo Z.H."/>
            <person name="Li M."/>
        </authorList>
    </citation>
    <scope>NUCLEOTIDE SEQUENCE [LARGE SCALE GENOMIC DNA]</scope>
    <source>
        <strain evidence="8">SpSt-500</strain>
    </source>
</reference>
<dbReference type="PANTHER" id="PTHR32071">
    <property type="entry name" value="TRANSCRIPTIONAL REGULATORY PROTEIN"/>
    <property type="match status" value="1"/>
</dbReference>
<dbReference type="Gene3D" id="3.40.50.2300">
    <property type="match status" value="1"/>
</dbReference>